<comment type="caution">
    <text evidence="1">The sequence shown here is derived from an EMBL/GenBank/DDBJ whole genome shotgun (WGS) entry which is preliminary data.</text>
</comment>
<sequence length="60" mass="7146">MFCSFKIKFKFWFWCKDEVDENIAHIFLAELYFMLLAQTIDGRTLSDFGQTDPVNQSVLF</sequence>
<organism evidence="1 2">
    <name type="scientific">Bacillus mycoides</name>
    <dbReference type="NCBI Taxonomy" id="1405"/>
    <lineage>
        <taxon>Bacteria</taxon>
        <taxon>Bacillati</taxon>
        <taxon>Bacillota</taxon>
        <taxon>Bacilli</taxon>
        <taxon>Bacillales</taxon>
        <taxon>Bacillaceae</taxon>
        <taxon>Bacillus</taxon>
        <taxon>Bacillus cereus group</taxon>
    </lineage>
</organism>
<proteinExistence type="predicted"/>
<protein>
    <submittedName>
        <fullName evidence="1">Uncharacterized protein</fullName>
    </submittedName>
</protein>
<accession>A0A1S9SYP6</accession>
<dbReference type="EMBL" id="MUAI01000089">
    <property type="protein sequence ID" value="OOR02792.1"/>
    <property type="molecule type" value="Genomic_DNA"/>
</dbReference>
<dbReference type="AlphaFoldDB" id="A0A1S9SYP6"/>
<gene>
    <name evidence="1" type="ORF">BW900_30535</name>
</gene>
<evidence type="ECO:0000313" key="1">
    <source>
        <dbReference type="EMBL" id="OOR02792.1"/>
    </source>
</evidence>
<evidence type="ECO:0000313" key="2">
    <source>
        <dbReference type="Proteomes" id="UP000190696"/>
    </source>
</evidence>
<dbReference type="Proteomes" id="UP000190696">
    <property type="component" value="Unassembled WGS sequence"/>
</dbReference>
<name>A0A1S9SYP6_BACMY</name>
<reference evidence="1 2" key="1">
    <citation type="submission" date="2017-01" db="EMBL/GenBank/DDBJ databases">
        <title>Bacillus cereus isolates.</title>
        <authorList>
            <person name="Beno S.M."/>
        </authorList>
    </citation>
    <scope>NUCLEOTIDE SEQUENCE [LARGE SCALE GENOMIC DNA]</scope>
    <source>
        <strain evidence="1 2">FSL W7-1108</strain>
    </source>
</reference>